<proteinExistence type="predicted"/>
<comment type="caution">
    <text evidence="1">The sequence shown here is derived from an EMBL/GenBank/DDBJ whole genome shotgun (WGS) entry which is preliminary data.</text>
</comment>
<dbReference type="Proteomes" id="UP000220106">
    <property type="component" value="Unassembled WGS sequence"/>
</dbReference>
<organism evidence="1 2">
    <name type="scientific">Peribacillus butanolivorans</name>
    <dbReference type="NCBI Taxonomy" id="421767"/>
    <lineage>
        <taxon>Bacteria</taxon>
        <taxon>Bacillati</taxon>
        <taxon>Bacillota</taxon>
        <taxon>Bacilli</taxon>
        <taxon>Bacillales</taxon>
        <taxon>Bacillaceae</taxon>
        <taxon>Peribacillus</taxon>
    </lineage>
</organism>
<protein>
    <recommendedName>
        <fullName evidence="3">DUF1450 domain-containing protein</fullName>
    </recommendedName>
</protein>
<reference evidence="1 2" key="1">
    <citation type="submission" date="2017-09" db="EMBL/GenBank/DDBJ databases">
        <title>Large-scale bioinformatics analysis of Bacillus genomes uncovers conserved roles of natural products in bacterial physiology.</title>
        <authorList>
            <consortium name="Agbiome Team Llc"/>
            <person name="Bleich R.M."/>
            <person name="Kirk G.J."/>
            <person name="Santa Maria K.C."/>
            <person name="Allen S.E."/>
            <person name="Farag S."/>
            <person name="Shank E.A."/>
            <person name="Bowers A."/>
        </authorList>
    </citation>
    <scope>NUCLEOTIDE SEQUENCE [LARGE SCALE GENOMIC DNA]</scope>
    <source>
        <strain evidence="1 2">AFS003229</strain>
    </source>
</reference>
<evidence type="ECO:0000313" key="1">
    <source>
        <dbReference type="EMBL" id="PEJ30328.1"/>
    </source>
</evidence>
<name>A0AAX0RR14_9BACI</name>
<dbReference type="InterPro" id="IPR009910">
    <property type="entry name" value="DUF1450"/>
</dbReference>
<gene>
    <name evidence="1" type="ORF">CN689_21405</name>
</gene>
<dbReference type="AlphaFoldDB" id="A0AAX0RR14"/>
<sequence length="148" mass="17382">MCQHIQAIYLDKLEIVSALVHTMDIKYLCIKFFQTMHFATLSDKIKITYIYSSNESSDMMKTFLSKMFTKKEKIQIEFCQNNLDRFLNEQTLAVYGKFLTNPRIQYKEYECLSECKLCNTTPYAKVNGQIMSGENTQDLLNQLQNILK</sequence>
<accession>A0AAX0RR14</accession>
<evidence type="ECO:0000313" key="2">
    <source>
        <dbReference type="Proteomes" id="UP000220106"/>
    </source>
</evidence>
<dbReference type="Pfam" id="PF07293">
    <property type="entry name" value="DUF1450"/>
    <property type="match status" value="1"/>
</dbReference>
<dbReference type="EMBL" id="NUEQ01000034">
    <property type="protein sequence ID" value="PEJ30328.1"/>
    <property type="molecule type" value="Genomic_DNA"/>
</dbReference>
<evidence type="ECO:0008006" key="3">
    <source>
        <dbReference type="Google" id="ProtNLM"/>
    </source>
</evidence>